<proteinExistence type="predicted"/>
<gene>
    <name evidence="2" type="ORF">WH47_08501</name>
</gene>
<evidence type="ECO:0000313" key="2">
    <source>
        <dbReference type="EMBL" id="KOC60373.1"/>
    </source>
</evidence>
<dbReference type="InterPro" id="IPR012337">
    <property type="entry name" value="RNaseH-like_sf"/>
</dbReference>
<keyword evidence="3" id="KW-1185">Reference proteome</keyword>
<reference evidence="2 3" key="1">
    <citation type="submission" date="2015-07" db="EMBL/GenBank/DDBJ databases">
        <title>The genome of Habropoda laboriosa.</title>
        <authorList>
            <person name="Pan H."/>
            <person name="Kapheim K."/>
        </authorList>
    </citation>
    <scope>NUCLEOTIDE SEQUENCE [LARGE SCALE GENOMIC DNA]</scope>
    <source>
        <strain evidence="2">0110345459</strain>
    </source>
</reference>
<dbReference type="InterPro" id="IPR050951">
    <property type="entry name" value="Retrovirus_Pol_polyprotein"/>
</dbReference>
<organism evidence="2 3">
    <name type="scientific">Habropoda laboriosa</name>
    <dbReference type="NCBI Taxonomy" id="597456"/>
    <lineage>
        <taxon>Eukaryota</taxon>
        <taxon>Metazoa</taxon>
        <taxon>Ecdysozoa</taxon>
        <taxon>Arthropoda</taxon>
        <taxon>Hexapoda</taxon>
        <taxon>Insecta</taxon>
        <taxon>Pterygota</taxon>
        <taxon>Neoptera</taxon>
        <taxon>Endopterygota</taxon>
        <taxon>Hymenoptera</taxon>
        <taxon>Apocrita</taxon>
        <taxon>Aculeata</taxon>
        <taxon>Apoidea</taxon>
        <taxon>Anthophila</taxon>
        <taxon>Apidae</taxon>
        <taxon>Habropoda</taxon>
    </lineage>
</organism>
<sequence length="124" mass="14462">MRRKVREYISNYLKCIEFASISGKQEGYLHSIYKGDLPFKTIHIDHYGPLKKCGKGYKFILAIIDGFTKFVRLYPCKTTKSEEVIRHLTDYFRAYSKPRQVISDCGTSFTSSSFKEILRNNSIE</sequence>
<dbReference type="GO" id="GO:0015074">
    <property type="term" value="P:DNA integration"/>
    <property type="evidence" value="ECO:0007669"/>
    <property type="project" value="InterPro"/>
</dbReference>
<protein>
    <submittedName>
        <fullName evidence="2">Pro-Pol polyprotein</fullName>
    </submittedName>
</protein>
<dbReference type="SUPFAM" id="SSF53098">
    <property type="entry name" value="Ribonuclease H-like"/>
    <property type="match status" value="1"/>
</dbReference>
<feature type="domain" description="Integrase catalytic" evidence="1">
    <location>
        <begin position="34"/>
        <end position="124"/>
    </location>
</feature>
<dbReference type="InterPro" id="IPR036397">
    <property type="entry name" value="RNaseH_sf"/>
</dbReference>
<dbReference type="PROSITE" id="PS50994">
    <property type="entry name" value="INTEGRASE"/>
    <property type="match status" value="1"/>
</dbReference>
<dbReference type="EMBL" id="KQ414836">
    <property type="protein sequence ID" value="KOC60373.1"/>
    <property type="molecule type" value="Genomic_DNA"/>
</dbReference>
<dbReference type="Proteomes" id="UP000053825">
    <property type="component" value="Unassembled WGS sequence"/>
</dbReference>
<dbReference type="Gene3D" id="3.30.420.10">
    <property type="entry name" value="Ribonuclease H-like superfamily/Ribonuclease H"/>
    <property type="match status" value="1"/>
</dbReference>
<accession>A0A0L7QP24</accession>
<dbReference type="InterPro" id="IPR001584">
    <property type="entry name" value="Integrase_cat-core"/>
</dbReference>
<dbReference type="PANTHER" id="PTHR37984">
    <property type="entry name" value="PROTEIN CBG26694"/>
    <property type="match status" value="1"/>
</dbReference>
<dbReference type="GO" id="GO:0003676">
    <property type="term" value="F:nucleic acid binding"/>
    <property type="evidence" value="ECO:0007669"/>
    <property type="project" value="InterPro"/>
</dbReference>
<dbReference type="AlphaFoldDB" id="A0A0L7QP24"/>
<evidence type="ECO:0000313" key="3">
    <source>
        <dbReference type="Proteomes" id="UP000053825"/>
    </source>
</evidence>
<evidence type="ECO:0000259" key="1">
    <source>
        <dbReference type="PROSITE" id="PS50994"/>
    </source>
</evidence>
<dbReference type="PANTHER" id="PTHR37984:SF5">
    <property type="entry name" value="PROTEIN NYNRIN-LIKE"/>
    <property type="match status" value="1"/>
</dbReference>
<name>A0A0L7QP24_9HYME</name>
<dbReference type="STRING" id="597456.A0A0L7QP24"/>
<dbReference type="Pfam" id="PF00665">
    <property type="entry name" value="rve"/>
    <property type="match status" value="1"/>
</dbReference>